<feature type="signal peptide" evidence="2">
    <location>
        <begin position="1"/>
        <end position="17"/>
    </location>
</feature>
<evidence type="ECO:0000313" key="4">
    <source>
        <dbReference type="Proteomes" id="UP000215335"/>
    </source>
</evidence>
<keyword evidence="4" id="KW-1185">Reference proteome</keyword>
<accession>A0A232FFC1</accession>
<evidence type="ECO:0000313" key="3">
    <source>
        <dbReference type="EMBL" id="OXU29148.1"/>
    </source>
</evidence>
<sequence length="277" mass="31757">MLLVVALCCALVAGLQASPISPQREIIPLNAEAFAQPEYVQALAKELEKEGVAELKSQAEERQTRNARNDYDSPDYGHSQKFTGHRKPDSTHRLINKGFSETIIYPSDIIEYTNQKRNFDEIDRSGFSGFNKKRNFDEIDRTGFSGFNKRNFDEIDRSGFSGFNKRNFDEIDRTGFSGFNKRNFDEIDRSGFSGFNKRNFDEIDRSGFSGFNKRNFDEIDRSGFSGFNKRNFDEIDRSGFSGFNRKRNFDEIDRSGVPGFAKRSIASSRSAKSQRMH</sequence>
<dbReference type="AlphaFoldDB" id="A0A232FFC1"/>
<dbReference type="Proteomes" id="UP000215335">
    <property type="component" value="Unassembled WGS sequence"/>
</dbReference>
<dbReference type="PANTHER" id="PTHR33864:SF4">
    <property type="entry name" value="NEUROPEPTIDE-LIKE PROTEIN"/>
    <property type="match status" value="1"/>
</dbReference>
<dbReference type="InterPro" id="IPR040384">
    <property type="entry name" value="ORCKA/B"/>
</dbReference>
<feature type="region of interest" description="Disordered" evidence="1">
    <location>
        <begin position="54"/>
        <end position="92"/>
    </location>
</feature>
<feature type="compositionally biased region" description="Basic and acidic residues" evidence="1">
    <location>
        <begin position="54"/>
        <end position="71"/>
    </location>
</feature>
<evidence type="ECO:0008006" key="5">
    <source>
        <dbReference type="Google" id="ProtNLM"/>
    </source>
</evidence>
<gene>
    <name evidence="3" type="ORF">TSAR_006550</name>
</gene>
<proteinExistence type="predicted"/>
<feature type="compositionally biased region" description="Low complexity" evidence="1">
    <location>
        <begin position="261"/>
        <end position="271"/>
    </location>
</feature>
<keyword evidence="2" id="KW-0732">Signal</keyword>
<protein>
    <recommendedName>
        <fullName evidence="5">Orcokinin</fullName>
    </recommendedName>
</protein>
<evidence type="ECO:0000256" key="2">
    <source>
        <dbReference type="SAM" id="SignalP"/>
    </source>
</evidence>
<feature type="chain" id="PRO_5012014277" description="Orcokinin" evidence="2">
    <location>
        <begin position="18"/>
        <end position="277"/>
    </location>
</feature>
<dbReference type="EMBL" id="NNAY01000332">
    <property type="protein sequence ID" value="OXU29148.1"/>
    <property type="molecule type" value="Genomic_DNA"/>
</dbReference>
<dbReference type="PANTHER" id="PTHR33864">
    <property type="entry name" value="NEUROPEPTIDE-LIKE PROTEIN-RELATED"/>
    <property type="match status" value="1"/>
</dbReference>
<dbReference type="OrthoDB" id="6093641at2759"/>
<evidence type="ECO:0000256" key="1">
    <source>
        <dbReference type="SAM" id="MobiDB-lite"/>
    </source>
</evidence>
<dbReference type="STRING" id="543379.A0A232FFC1"/>
<dbReference type="GO" id="GO:0005184">
    <property type="term" value="F:neuropeptide hormone activity"/>
    <property type="evidence" value="ECO:0007669"/>
    <property type="project" value="InterPro"/>
</dbReference>
<organism evidence="3 4">
    <name type="scientific">Trichomalopsis sarcophagae</name>
    <dbReference type="NCBI Taxonomy" id="543379"/>
    <lineage>
        <taxon>Eukaryota</taxon>
        <taxon>Metazoa</taxon>
        <taxon>Ecdysozoa</taxon>
        <taxon>Arthropoda</taxon>
        <taxon>Hexapoda</taxon>
        <taxon>Insecta</taxon>
        <taxon>Pterygota</taxon>
        <taxon>Neoptera</taxon>
        <taxon>Endopterygota</taxon>
        <taxon>Hymenoptera</taxon>
        <taxon>Apocrita</taxon>
        <taxon>Proctotrupomorpha</taxon>
        <taxon>Chalcidoidea</taxon>
        <taxon>Pteromalidae</taxon>
        <taxon>Pteromalinae</taxon>
        <taxon>Trichomalopsis</taxon>
    </lineage>
</organism>
<comment type="caution">
    <text evidence="3">The sequence shown here is derived from an EMBL/GenBank/DDBJ whole genome shotgun (WGS) entry which is preliminary data.</text>
</comment>
<reference evidence="3 4" key="1">
    <citation type="journal article" date="2017" name="Curr. Biol.">
        <title>The Evolution of Venom by Co-option of Single-Copy Genes.</title>
        <authorList>
            <person name="Martinson E.O."/>
            <person name="Mrinalini"/>
            <person name="Kelkar Y.D."/>
            <person name="Chang C.H."/>
            <person name="Werren J.H."/>
        </authorList>
    </citation>
    <scope>NUCLEOTIDE SEQUENCE [LARGE SCALE GENOMIC DNA]</scope>
    <source>
        <strain evidence="3 4">Alberta</strain>
        <tissue evidence="3">Whole body</tissue>
    </source>
</reference>
<name>A0A232FFC1_9HYME</name>
<feature type="region of interest" description="Disordered" evidence="1">
    <location>
        <begin position="253"/>
        <end position="277"/>
    </location>
</feature>